<evidence type="ECO:0000313" key="2">
    <source>
        <dbReference type="EMBL" id="TDG12166.1"/>
    </source>
</evidence>
<keyword evidence="3" id="KW-1185">Reference proteome</keyword>
<evidence type="ECO:0008006" key="4">
    <source>
        <dbReference type="Google" id="ProtNLM"/>
    </source>
</evidence>
<dbReference type="OrthoDB" id="5736802at2"/>
<evidence type="ECO:0000256" key="1">
    <source>
        <dbReference type="SAM" id="Phobius"/>
    </source>
</evidence>
<evidence type="ECO:0000313" key="3">
    <source>
        <dbReference type="Proteomes" id="UP000295554"/>
    </source>
</evidence>
<feature type="transmembrane region" description="Helical" evidence="1">
    <location>
        <begin position="52"/>
        <end position="72"/>
    </location>
</feature>
<name>A0A4R5LPB5_9GAMM</name>
<dbReference type="AlphaFoldDB" id="A0A4R5LPB5"/>
<accession>A0A4R5LPB5</accession>
<reference evidence="2 3" key="1">
    <citation type="submission" date="2019-03" db="EMBL/GenBank/DDBJ databases">
        <title>Seongchinamella monodicae gen. nov., sp. nov., a novel member of the Gammaproteobacteria isolated from a tidal mudflat of beach.</title>
        <authorList>
            <person name="Yang H.G."/>
            <person name="Kang J.W."/>
            <person name="Lee S.D."/>
        </authorList>
    </citation>
    <scope>NUCLEOTIDE SEQUENCE [LARGE SCALE GENOMIC DNA]</scope>
    <source>
        <strain evidence="2 3">GH4-78</strain>
    </source>
</reference>
<keyword evidence="1" id="KW-0472">Membrane</keyword>
<proteinExistence type="predicted"/>
<dbReference type="Proteomes" id="UP000295554">
    <property type="component" value="Unassembled WGS sequence"/>
</dbReference>
<dbReference type="EMBL" id="SMSE01000004">
    <property type="protein sequence ID" value="TDG12166.1"/>
    <property type="molecule type" value="Genomic_DNA"/>
</dbReference>
<comment type="caution">
    <text evidence="2">The sequence shown here is derived from an EMBL/GenBank/DDBJ whole genome shotgun (WGS) entry which is preliminary data.</text>
</comment>
<protein>
    <recommendedName>
        <fullName evidence="4">HAMP domain-containing protein</fullName>
    </recommendedName>
</protein>
<gene>
    <name evidence="2" type="ORF">E2F43_17620</name>
</gene>
<feature type="transmembrane region" description="Helical" evidence="1">
    <location>
        <begin position="20"/>
        <end position="40"/>
    </location>
</feature>
<sequence>MQNRRKIIVINKKFQHHYAIVLVAMTVLVANLILIAGMLVPGTFALQLSSSSAALIGLVELLLVCGVWYLSLRSTHRIAGPIFVFSRQLRAFGAGDLTARISLRDKDMFQEEALEINAGLDQLCARVAELKALAEAASVAQASGDDVSAPLQRLLAAMGQLQTEAEAGP</sequence>
<organism evidence="2 3">
    <name type="scientific">Seongchinamella unica</name>
    <dbReference type="NCBI Taxonomy" id="2547392"/>
    <lineage>
        <taxon>Bacteria</taxon>
        <taxon>Pseudomonadati</taxon>
        <taxon>Pseudomonadota</taxon>
        <taxon>Gammaproteobacteria</taxon>
        <taxon>Cellvibrionales</taxon>
        <taxon>Halieaceae</taxon>
        <taxon>Seongchinamella</taxon>
    </lineage>
</organism>
<keyword evidence="1" id="KW-0812">Transmembrane</keyword>
<dbReference type="RefSeq" id="WP_133215122.1">
    <property type="nucleotide sequence ID" value="NZ_SMSE01000004.1"/>
</dbReference>
<keyword evidence="1" id="KW-1133">Transmembrane helix</keyword>